<dbReference type="Pfam" id="PF01381">
    <property type="entry name" value="HTH_3"/>
    <property type="match status" value="1"/>
</dbReference>
<dbReference type="SUPFAM" id="SSF47413">
    <property type="entry name" value="lambda repressor-like DNA-binding domains"/>
    <property type="match status" value="1"/>
</dbReference>
<gene>
    <name evidence="2" type="ORF">HF964_01405</name>
</gene>
<dbReference type="EMBL" id="JAAXPN010000001">
    <property type="protein sequence ID" value="NKZ23466.1"/>
    <property type="molecule type" value="Genomic_DNA"/>
</dbReference>
<dbReference type="InterPro" id="IPR010982">
    <property type="entry name" value="Lambda_DNA-bd_dom_sf"/>
</dbReference>
<dbReference type="CDD" id="cd00093">
    <property type="entry name" value="HTH_XRE"/>
    <property type="match status" value="1"/>
</dbReference>
<dbReference type="InterPro" id="IPR001387">
    <property type="entry name" value="Cro/C1-type_HTH"/>
</dbReference>
<dbReference type="Proteomes" id="UP000549765">
    <property type="component" value="Unassembled WGS sequence"/>
</dbReference>
<dbReference type="AlphaFoldDB" id="A0A7X6S2U2"/>
<dbReference type="GO" id="GO:0003677">
    <property type="term" value="F:DNA binding"/>
    <property type="evidence" value="ECO:0007669"/>
    <property type="project" value="InterPro"/>
</dbReference>
<reference evidence="2 3" key="1">
    <citation type="submission" date="2020-04" db="EMBL/GenBank/DDBJ databases">
        <title>MicrobeNet Type strains.</title>
        <authorList>
            <person name="Nicholson A.C."/>
        </authorList>
    </citation>
    <scope>NUCLEOTIDE SEQUENCE [LARGE SCALE GENOMIC DNA]</scope>
    <source>
        <strain evidence="2 3">CCUG 61472</strain>
    </source>
</reference>
<evidence type="ECO:0000259" key="1">
    <source>
        <dbReference type="PROSITE" id="PS50943"/>
    </source>
</evidence>
<keyword evidence="3" id="KW-1185">Reference proteome</keyword>
<protein>
    <submittedName>
        <fullName evidence="2">Helix-turn-helix domain-containing protein</fullName>
    </submittedName>
</protein>
<proteinExistence type="predicted"/>
<dbReference type="PROSITE" id="PS50943">
    <property type="entry name" value="HTH_CROC1"/>
    <property type="match status" value="1"/>
</dbReference>
<dbReference type="Gene3D" id="1.10.260.40">
    <property type="entry name" value="lambda repressor-like DNA-binding domains"/>
    <property type="match status" value="1"/>
</dbReference>
<feature type="domain" description="HTH cro/C1-type" evidence="1">
    <location>
        <begin position="15"/>
        <end position="67"/>
    </location>
</feature>
<evidence type="ECO:0000313" key="2">
    <source>
        <dbReference type="EMBL" id="NKZ23466.1"/>
    </source>
</evidence>
<comment type="caution">
    <text evidence="2">The sequence shown here is derived from an EMBL/GenBank/DDBJ whole genome shotgun (WGS) entry which is preliminary data.</text>
</comment>
<accession>A0A7X6S2U2</accession>
<dbReference type="RefSeq" id="WP_168721260.1">
    <property type="nucleotide sequence ID" value="NZ_JAAXPN010000001.1"/>
</dbReference>
<name>A0A7X6S2U2_9LACO</name>
<evidence type="ECO:0000313" key="3">
    <source>
        <dbReference type="Proteomes" id="UP000549765"/>
    </source>
</evidence>
<organism evidence="2 3">
    <name type="scientific">Periweissella fabalis</name>
    <dbReference type="NCBI Taxonomy" id="1070421"/>
    <lineage>
        <taxon>Bacteria</taxon>
        <taxon>Bacillati</taxon>
        <taxon>Bacillota</taxon>
        <taxon>Bacilli</taxon>
        <taxon>Lactobacillales</taxon>
        <taxon>Lactobacillaceae</taxon>
        <taxon>Periweissella</taxon>
    </lineage>
</organism>
<sequence length="67" mass="7363">MTELEQAAKNVQNTFKIALISRGLKQVEVAEMLNTTPAQVSRAIAGNTTPKDIEIQKKLAKLLDVQI</sequence>